<name>A0A1G7Q2L2_9PROT</name>
<comment type="catalytic activity">
    <reaction evidence="1 8">
        <text>GDP-alpha-D-mannose = GDP-4-dehydro-alpha-D-rhamnose + H2O</text>
        <dbReference type="Rhea" id="RHEA:23820"/>
        <dbReference type="ChEBI" id="CHEBI:15377"/>
        <dbReference type="ChEBI" id="CHEBI:57527"/>
        <dbReference type="ChEBI" id="CHEBI:57964"/>
        <dbReference type="EC" id="4.2.1.47"/>
    </reaction>
</comment>
<evidence type="ECO:0000256" key="2">
    <source>
        <dbReference type="ARBA" id="ARBA00001937"/>
    </source>
</evidence>
<dbReference type="EC" id="4.2.1.47" evidence="4 8"/>
<dbReference type="STRING" id="1082479.SAMN05216241_103196"/>
<dbReference type="GO" id="GO:0008446">
    <property type="term" value="F:GDP-mannose 4,6-dehydratase activity"/>
    <property type="evidence" value="ECO:0007669"/>
    <property type="project" value="UniProtKB-UniRule"/>
</dbReference>
<keyword evidence="5" id="KW-0536">Nodulation</keyword>
<gene>
    <name evidence="8" type="primary">gmd</name>
    <name evidence="10" type="ORF">SAMN05216241_103196</name>
</gene>
<comment type="caution">
    <text evidence="8">Lacks conserved residue(s) required for the propagation of feature annotation.</text>
</comment>
<dbReference type="EMBL" id="FNCE01000003">
    <property type="protein sequence ID" value="SDF92754.1"/>
    <property type="molecule type" value="Genomic_DNA"/>
</dbReference>
<reference evidence="10 11" key="1">
    <citation type="submission" date="2016-10" db="EMBL/GenBank/DDBJ databases">
        <authorList>
            <person name="de Groot N.N."/>
        </authorList>
    </citation>
    <scope>NUCLEOTIDE SEQUENCE [LARGE SCALE GENOMIC DNA]</scope>
    <source>
        <strain evidence="10 11">DSM 25584</strain>
    </source>
</reference>
<proteinExistence type="inferred from homology"/>
<dbReference type="Gene3D" id="3.90.25.10">
    <property type="entry name" value="UDP-galactose 4-epimerase, domain 1"/>
    <property type="match status" value="1"/>
</dbReference>
<evidence type="ECO:0000256" key="7">
    <source>
        <dbReference type="ARBA" id="ARBA00059383"/>
    </source>
</evidence>
<evidence type="ECO:0000256" key="3">
    <source>
        <dbReference type="ARBA" id="ARBA00009263"/>
    </source>
</evidence>
<keyword evidence="6 8" id="KW-0456">Lyase</keyword>
<keyword evidence="8" id="KW-0521">NADP</keyword>
<comment type="function">
    <text evidence="7 8">Catalyzes the conversion of GDP-D-mannose to GDP-4-dehydro-6-deoxy-D-mannose.</text>
</comment>
<evidence type="ECO:0000256" key="6">
    <source>
        <dbReference type="ARBA" id="ARBA00023239"/>
    </source>
</evidence>
<dbReference type="Proteomes" id="UP000199415">
    <property type="component" value="Unassembled WGS sequence"/>
</dbReference>
<evidence type="ECO:0000259" key="9">
    <source>
        <dbReference type="Pfam" id="PF16363"/>
    </source>
</evidence>
<dbReference type="Gene3D" id="3.40.50.720">
    <property type="entry name" value="NAD(P)-binding Rossmann-like Domain"/>
    <property type="match status" value="1"/>
</dbReference>
<dbReference type="PANTHER" id="PTHR43715:SF1">
    <property type="entry name" value="GDP-MANNOSE 4,6 DEHYDRATASE"/>
    <property type="match status" value="1"/>
</dbReference>
<dbReference type="FunFam" id="3.40.50.720:FF:000924">
    <property type="entry name" value="GDP-mannose 4,6 dehydratase"/>
    <property type="match status" value="1"/>
</dbReference>
<comment type="similarity">
    <text evidence="3 8">Belongs to the NAD(P)-dependent epimerase/dehydratase family. GDP-mannose 4,6-dehydratase subfamily.</text>
</comment>
<dbReference type="InterPro" id="IPR036291">
    <property type="entry name" value="NAD(P)-bd_dom_sf"/>
</dbReference>
<evidence type="ECO:0000256" key="5">
    <source>
        <dbReference type="ARBA" id="ARBA00022458"/>
    </source>
</evidence>
<feature type="domain" description="NAD(P)-binding" evidence="9">
    <location>
        <begin position="11"/>
        <end position="340"/>
    </location>
</feature>
<evidence type="ECO:0000256" key="1">
    <source>
        <dbReference type="ARBA" id="ARBA00000188"/>
    </source>
</evidence>
<sequence length="362" mass="39373">MIHRPRRKRALITGATGQDGAFLAELLLAQGYAVHAFVRRTSGSNLGRVAHLVDGSPGRERRYVLHHGDMTDTASLMRVLAEVQPDEIYNLAAQSHVAVSFDAPEDTANTDALGVVRLLEAVRTIGLTDRCRIYQASTSELFGASPPPQDEATRFRPCSPYGAAKVCAYWMGVTYREAYGLHLSNGIAFNHESPLRGDSFVTRKITRAVARIADGEREVLRLGNLDAGRDWAHARDVVAGMWSMLQQAVPDDYVLATGESHSVRSFVAHAFDVAGLTVRWEGEGVEEVGVEPRSGRVLVAVDPALFRPRETQGMRGDAGKARRVLGWAPRTSFAELVAEMVRADLAAVRPPVETVVSPGIPA</sequence>
<dbReference type="GO" id="GO:0042351">
    <property type="term" value="P:'de novo' GDP-L-fucose biosynthetic process"/>
    <property type="evidence" value="ECO:0007669"/>
    <property type="project" value="TreeGrafter"/>
</dbReference>
<comment type="cofactor">
    <cofactor evidence="2 8">
        <name>NADP(+)</name>
        <dbReference type="ChEBI" id="CHEBI:58349"/>
    </cofactor>
</comment>
<dbReference type="GO" id="GO:0070401">
    <property type="term" value="F:NADP+ binding"/>
    <property type="evidence" value="ECO:0007669"/>
    <property type="project" value="UniProtKB-UniRule"/>
</dbReference>
<dbReference type="InterPro" id="IPR016040">
    <property type="entry name" value="NAD(P)-bd_dom"/>
</dbReference>
<evidence type="ECO:0000313" key="10">
    <source>
        <dbReference type="EMBL" id="SDF92754.1"/>
    </source>
</evidence>
<evidence type="ECO:0000256" key="4">
    <source>
        <dbReference type="ARBA" id="ARBA00011989"/>
    </source>
</evidence>
<dbReference type="HAMAP" id="MF_00955">
    <property type="entry name" value="GDP_Man_dehydratase"/>
    <property type="match status" value="1"/>
</dbReference>
<protein>
    <recommendedName>
        <fullName evidence="4 8">GDP-mannose 4,6-dehydratase</fullName>
        <ecNumber evidence="4 8">4.2.1.47</ecNumber>
    </recommendedName>
    <alternativeName>
        <fullName evidence="8">GDP-D-mannose dehydratase</fullName>
    </alternativeName>
</protein>
<dbReference type="NCBIfam" id="TIGR01472">
    <property type="entry name" value="gmd"/>
    <property type="match status" value="1"/>
</dbReference>
<keyword evidence="11" id="KW-1185">Reference proteome</keyword>
<dbReference type="RefSeq" id="WP_090019314.1">
    <property type="nucleotide sequence ID" value="NZ_FNCE01000003.1"/>
</dbReference>
<dbReference type="InterPro" id="IPR006368">
    <property type="entry name" value="GDP_Man_deHydtase"/>
</dbReference>
<dbReference type="SUPFAM" id="SSF51735">
    <property type="entry name" value="NAD(P)-binding Rossmann-fold domains"/>
    <property type="match status" value="1"/>
</dbReference>
<dbReference type="AlphaFoldDB" id="A0A1G7Q2L2"/>
<dbReference type="Pfam" id="PF16363">
    <property type="entry name" value="GDP_Man_Dehyd"/>
    <property type="match status" value="1"/>
</dbReference>
<dbReference type="CDD" id="cd05260">
    <property type="entry name" value="GDP_MD_SDR_e"/>
    <property type="match status" value="1"/>
</dbReference>
<accession>A0A1G7Q2L2</accession>
<dbReference type="PANTHER" id="PTHR43715">
    <property type="entry name" value="GDP-MANNOSE 4,6-DEHYDRATASE"/>
    <property type="match status" value="1"/>
</dbReference>
<evidence type="ECO:0000313" key="11">
    <source>
        <dbReference type="Proteomes" id="UP000199415"/>
    </source>
</evidence>
<organism evidence="10 11">
    <name type="scientific">Limimonas halophila</name>
    <dbReference type="NCBI Taxonomy" id="1082479"/>
    <lineage>
        <taxon>Bacteria</taxon>
        <taxon>Pseudomonadati</taxon>
        <taxon>Pseudomonadota</taxon>
        <taxon>Alphaproteobacteria</taxon>
        <taxon>Rhodospirillales</taxon>
        <taxon>Rhodovibrionaceae</taxon>
        <taxon>Limimonas</taxon>
    </lineage>
</organism>
<dbReference type="OrthoDB" id="9779041at2"/>
<evidence type="ECO:0000256" key="8">
    <source>
        <dbReference type="HAMAP-Rule" id="MF_00955"/>
    </source>
</evidence>